<evidence type="ECO:0000256" key="2">
    <source>
        <dbReference type="ARBA" id="ARBA00022670"/>
    </source>
</evidence>
<dbReference type="GO" id="GO:0046872">
    <property type="term" value="F:metal ion binding"/>
    <property type="evidence" value="ECO:0007669"/>
    <property type="project" value="UniProtKB-KW"/>
</dbReference>
<gene>
    <name evidence="7" type="ORF">ENF72_01795</name>
</gene>
<dbReference type="EMBL" id="DQYG01000076">
    <property type="protein sequence ID" value="HDD31344.1"/>
    <property type="molecule type" value="Genomic_DNA"/>
</dbReference>
<dbReference type="GO" id="GO:0008237">
    <property type="term" value="F:metallopeptidase activity"/>
    <property type="evidence" value="ECO:0007669"/>
    <property type="project" value="UniProtKB-KW"/>
</dbReference>
<keyword evidence="4" id="KW-0378">Hydrolase</keyword>
<sequence length="59" mass="6606">MAVLDADIYAEGLNFVFGEAELGGRRAVISLFRLKWGVTEAKEAEEKLKERALKEAVHE</sequence>
<evidence type="ECO:0000256" key="6">
    <source>
        <dbReference type="ARBA" id="ARBA00023049"/>
    </source>
</evidence>
<dbReference type="AlphaFoldDB" id="A0A7C0Y558"/>
<feature type="non-terminal residue" evidence="7">
    <location>
        <position position="59"/>
    </location>
</feature>
<dbReference type="PANTHER" id="PTHR15910">
    <property type="entry name" value="ARCHAEMETZINCIN"/>
    <property type="match status" value="1"/>
</dbReference>
<dbReference type="Proteomes" id="UP000886210">
    <property type="component" value="Unassembled WGS sequence"/>
</dbReference>
<comment type="cofactor">
    <cofactor evidence="1">
        <name>Zn(2+)</name>
        <dbReference type="ChEBI" id="CHEBI:29105"/>
    </cofactor>
</comment>
<proteinExistence type="predicted"/>
<keyword evidence="5" id="KW-0862">Zinc</keyword>
<keyword evidence="2" id="KW-0645">Protease</keyword>
<reference evidence="7" key="1">
    <citation type="journal article" date="2020" name="mSystems">
        <title>Genome- and Community-Level Interaction Insights into Carbon Utilization and Element Cycling Functions of Hydrothermarchaeota in Hydrothermal Sediment.</title>
        <authorList>
            <person name="Zhou Z."/>
            <person name="Liu Y."/>
            <person name="Xu W."/>
            <person name="Pan J."/>
            <person name="Luo Z.H."/>
            <person name="Li M."/>
        </authorList>
    </citation>
    <scope>NUCLEOTIDE SEQUENCE [LARGE SCALE GENOMIC DNA]</scope>
    <source>
        <strain evidence="7">HyVt-151</strain>
    </source>
</reference>
<protein>
    <submittedName>
        <fullName evidence="7">Archemetzincin</fullName>
    </submittedName>
</protein>
<evidence type="ECO:0000256" key="1">
    <source>
        <dbReference type="ARBA" id="ARBA00001947"/>
    </source>
</evidence>
<comment type="caution">
    <text evidence="7">The sequence shown here is derived from an EMBL/GenBank/DDBJ whole genome shotgun (WGS) entry which is preliminary data.</text>
</comment>
<accession>A0A7C0Y558</accession>
<keyword evidence="6" id="KW-0482">Metalloprotease</keyword>
<keyword evidence="3" id="KW-0479">Metal-binding</keyword>
<dbReference type="GO" id="GO:0006508">
    <property type="term" value="P:proteolysis"/>
    <property type="evidence" value="ECO:0007669"/>
    <property type="project" value="UniProtKB-KW"/>
</dbReference>
<dbReference type="InterPro" id="IPR024079">
    <property type="entry name" value="MetalloPept_cat_dom_sf"/>
</dbReference>
<evidence type="ECO:0000256" key="5">
    <source>
        <dbReference type="ARBA" id="ARBA00022833"/>
    </source>
</evidence>
<evidence type="ECO:0000256" key="4">
    <source>
        <dbReference type="ARBA" id="ARBA00022801"/>
    </source>
</evidence>
<evidence type="ECO:0000313" key="7">
    <source>
        <dbReference type="EMBL" id="HDD31344.1"/>
    </source>
</evidence>
<dbReference type="Gene3D" id="3.40.390.10">
    <property type="entry name" value="Collagenase (Catalytic Domain)"/>
    <property type="match status" value="1"/>
</dbReference>
<name>A0A7C0Y558_THELI</name>
<dbReference type="PANTHER" id="PTHR15910:SF1">
    <property type="entry name" value="ARCHAEMETZINCIN-2"/>
    <property type="match status" value="1"/>
</dbReference>
<dbReference type="InterPro" id="IPR012962">
    <property type="entry name" value="Pept_M54_archaemetzincn"/>
</dbReference>
<organism evidence="7">
    <name type="scientific">Thermococcus litoralis</name>
    <dbReference type="NCBI Taxonomy" id="2265"/>
    <lineage>
        <taxon>Archaea</taxon>
        <taxon>Methanobacteriati</taxon>
        <taxon>Methanobacteriota</taxon>
        <taxon>Thermococci</taxon>
        <taxon>Thermococcales</taxon>
        <taxon>Thermococcaceae</taxon>
        <taxon>Thermococcus</taxon>
    </lineage>
</organism>
<evidence type="ECO:0000256" key="3">
    <source>
        <dbReference type="ARBA" id="ARBA00022723"/>
    </source>
</evidence>